<dbReference type="AlphaFoldDB" id="A0A165NG52"/>
<evidence type="ECO:0000313" key="2">
    <source>
        <dbReference type="Proteomes" id="UP000076727"/>
    </source>
</evidence>
<sequence length="52" mass="6162">MTENTRRRYGRRQGIHELITNTAPSHLVPTEATITMFRYLRTLYETPEQPTI</sequence>
<evidence type="ECO:0000313" key="1">
    <source>
        <dbReference type="EMBL" id="KZT66930.1"/>
    </source>
</evidence>
<accession>A0A165NG52</accession>
<gene>
    <name evidence="1" type="ORF">DAEQUDRAFT_729717</name>
</gene>
<organism evidence="1 2">
    <name type="scientific">Daedalea quercina L-15889</name>
    <dbReference type="NCBI Taxonomy" id="1314783"/>
    <lineage>
        <taxon>Eukaryota</taxon>
        <taxon>Fungi</taxon>
        <taxon>Dikarya</taxon>
        <taxon>Basidiomycota</taxon>
        <taxon>Agaricomycotina</taxon>
        <taxon>Agaricomycetes</taxon>
        <taxon>Polyporales</taxon>
        <taxon>Fomitopsis</taxon>
    </lineage>
</organism>
<reference evidence="1 2" key="1">
    <citation type="journal article" date="2016" name="Mol. Biol. Evol.">
        <title>Comparative Genomics of Early-Diverging Mushroom-Forming Fungi Provides Insights into the Origins of Lignocellulose Decay Capabilities.</title>
        <authorList>
            <person name="Nagy L.G."/>
            <person name="Riley R."/>
            <person name="Tritt A."/>
            <person name="Adam C."/>
            <person name="Daum C."/>
            <person name="Floudas D."/>
            <person name="Sun H."/>
            <person name="Yadav J.S."/>
            <person name="Pangilinan J."/>
            <person name="Larsson K.H."/>
            <person name="Matsuura K."/>
            <person name="Barry K."/>
            <person name="Labutti K."/>
            <person name="Kuo R."/>
            <person name="Ohm R.A."/>
            <person name="Bhattacharya S.S."/>
            <person name="Shirouzu T."/>
            <person name="Yoshinaga Y."/>
            <person name="Martin F.M."/>
            <person name="Grigoriev I.V."/>
            <person name="Hibbett D.S."/>
        </authorList>
    </citation>
    <scope>NUCLEOTIDE SEQUENCE [LARGE SCALE GENOMIC DNA]</scope>
    <source>
        <strain evidence="1 2">L-15889</strain>
    </source>
</reference>
<protein>
    <submittedName>
        <fullName evidence="1">Uncharacterized protein</fullName>
    </submittedName>
</protein>
<dbReference type="EMBL" id="KV429082">
    <property type="protein sequence ID" value="KZT66930.1"/>
    <property type="molecule type" value="Genomic_DNA"/>
</dbReference>
<keyword evidence="2" id="KW-1185">Reference proteome</keyword>
<proteinExistence type="predicted"/>
<dbReference type="Proteomes" id="UP000076727">
    <property type="component" value="Unassembled WGS sequence"/>
</dbReference>
<name>A0A165NG52_9APHY</name>